<reference evidence="3" key="1">
    <citation type="journal article" date="2019" name="Int. J. Syst. Evol. Microbiol.">
        <title>The Global Catalogue of Microorganisms (GCM) 10K type strain sequencing project: providing services to taxonomists for standard genome sequencing and annotation.</title>
        <authorList>
            <consortium name="The Broad Institute Genomics Platform"/>
            <consortium name="The Broad Institute Genome Sequencing Center for Infectious Disease"/>
            <person name="Wu L."/>
            <person name="Ma J."/>
        </authorList>
    </citation>
    <scope>NUCLEOTIDE SEQUENCE [LARGE SCALE GENOMIC DNA]</scope>
    <source>
        <strain evidence="3">CGMCC 1.15931</strain>
    </source>
</reference>
<dbReference type="Proteomes" id="UP000622638">
    <property type="component" value="Unassembled WGS sequence"/>
</dbReference>
<sequence>MPAVAAVPAVAVPTAELNVADVASTDFFSDRLDMTPSKVLMADFRLVRAFSVAVAALFWLLRIDWRSEMYAVASWVAVLFGS</sequence>
<protein>
    <recommendedName>
        <fullName evidence="4">FUSC family protein</fullName>
    </recommendedName>
</protein>
<evidence type="ECO:0000313" key="3">
    <source>
        <dbReference type="Proteomes" id="UP000622638"/>
    </source>
</evidence>
<keyword evidence="1" id="KW-1133">Transmembrane helix</keyword>
<organism evidence="2 3">
    <name type="scientific">Pseudoduganella buxea</name>
    <dbReference type="NCBI Taxonomy" id="1949069"/>
    <lineage>
        <taxon>Bacteria</taxon>
        <taxon>Pseudomonadati</taxon>
        <taxon>Pseudomonadota</taxon>
        <taxon>Betaproteobacteria</taxon>
        <taxon>Burkholderiales</taxon>
        <taxon>Oxalobacteraceae</taxon>
        <taxon>Telluria group</taxon>
        <taxon>Pseudoduganella</taxon>
    </lineage>
</organism>
<comment type="caution">
    <text evidence="2">The sequence shown here is derived from an EMBL/GenBank/DDBJ whole genome shotgun (WGS) entry which is preliminary data.</text>
</comment>
<evidence type="ECO:0000256" key="1">
    <source>
        <dbReference type="SAM" id="Phobius"/>
    </source>
</evidence>
<accession>A0ABQ1K7T2</accession>
<dbReference type="EMBL" id="BMKG01000002">
    <property type="protein sequence ID" value="GGB87052.1"/>
    <property type="molecule type" value="Genomic_DNA"/>
</dbReference>
<name>A0ABQ1K7T2_9BURK</name>
<feature type="transmembrane region" description="Helical" evidence="1">
    <location>
        <begin position="44"/>
        <end position="61"/>
    </location>
</feature>
<gene>
    <name evidence="2" type="ORF">GCM10011572_06340</name>
</gene>
<evidence type="ECO:0000313" key="2">
    <source>
        <dbReference type="EMBL" id="GGB87052.1"/>
    </source>
</evidence>
<proteinExistence type="predicted"/>
<keyword evidence="1" id="KW-0472">Membrane</keyword>
<keyword evidence="3" id="KW-1185">Reference proteome</keyword>
<keyword evidence="1" id="KW-0812">Transmembrane</keyword>
<evidence type="ECO:0008006" key="4">
    <source>
        <dbReference type="Google" id="ProtNLM"/>
    </source>
</evidence>